<dbReference type="Gramene" id="C.cajan_19395.t">
    <property type="protein sequence ID" value="C.cajan_19395.t"/>
    <property type="gene ID" value="C.cajan_19395"/>
</dbReference>
<evidence type="ECO:0000256" key="8">
    <source>
        <dbReference type="ARBA" id="ARBA00023329"/>
    </source>
</evidence>
<protein>
    <submittedName>
        <fullName evidence="10">Clathrin assembly protein At4g40080</fullName>
    </submittedName>
</protein>
<dbReference type="GO" id="GO:0005794">
    <property type="term" value="C:Golgi apparatus"/>
    <property type="evidence" value="ECO:0007669"/>
    <property type="project" value="UniProtKB-SubCell"/>
</dbReference>
<proteinExistence type="predicted"/>
<keyword evidence="8" id="KW-0968">Cytoplasmic vesicle</keyword>
<dbReference type="PROSITE" id="PS50942">
    <property type="entry name" value="ENTH"/>
    <property type="match status" value="1"/>
</dbReference>
<comment type="subcellular location">
    <subcellularLocation>
        <location evidence="1">Cytoplasmic vesicle</location>
        <location evidence="1">Clathrin-coated vesicle</location>
    </subcellularLocation>
    <subcellularLocation>
        <location evidence="2">Golgi apparatus</location>
    </subcellularLocation>
    <subcellularLocation>
        <location evidence="3">Membrane</location>
        <location evidence="3">Clathrin-coated pit</location>
    </subcellularLocation>
</comment>
<dbReference type="GO" id="GO:0005546">
    <property type="term" value="F:phosphatidylinositol-4,5-bisphosphate binding"/>
    <property type="evidence" value="ECO:0007669"/>
    <property type="project" value="TreeGrafter"/>
</dbReference>
<dbReference type="SMART" id="SM00273">
    <property type="entry name" value="ENTH"/>
    <property type="match status" value="1"/>
</dbReference>
<dbReference type="Proteomes" id="UP000075243">
    <property type="component" value="Chromosome 1"/>
</dbReference>
<dbReference type="PANTHER" id="PTHR22951">
    <property type="entry name" value="CLATHRIN ASSEMBLY PROTEIN"/>
    <property type="match status" value="1"/>
</dbReference>
<dbReference type="SUPFAM" id="SSF48464">
    <property type="entry name" value="ENTH/VHS domain"/>
    <property type="match status" value="1"/>
</dbReference>
<keyword evidence="5" id="KW-0333">Golgi apparatus</keyword>
<keyword evidence="6" id="KW-0472">Membrane</keyword>
<dbReference type="GO" id="GO:0072583">
    <property type="term" value="P:clathrin-dependent endocytosis"/>
    <property type="evidence" value="ECO:0007669"/>
    <property type="project" value="InterPro"/>
</dbReference>
<evidence type="ECO:0000256" key="6">
    <source>
        <dbReference type="ARBA" id="ARBA00023136"/>
    </source>
</evidence>
<dbReference type="InterPro" id="IPR045192">
    <property type="entry name" value="AP180-like"/>
</dbReference>
<accession>A0A151U908</accession>
<dbReference type="GO" id="GO:0048268">
    <property type="term" value="P:clathrin coat assembly"/>
    <property type="evidence" value="ECO:0007669"/>
    <property type="project" value="InterPro"/>
</dbReference>
<evidence type="ECO:0000259" key="9">
    <source>
        <dbReference type="PROSITE" id="PS50942"/>
    </source>
</evidence>
<dbReference type="InterPro" id="IPR008942">
    <property type="entry name" value="ENTH_VHS"/>
</dbReference>
<evidence type="ECO:0000256" key="7">
    <source>
        <dbReference type="ARBA" id="ARBA00023176"/>
    </source>
</evidence>
<keyword evidence="11" id="KW-1185">Reference proteome</keyword>
<dbReference type="GO" id="GO:0005545">
    <property type="term" value="F:1-phosphatidylinositol binding"/>
    <property type="evidence" value="ECO:0007669"/>
    <property type="project" value="TreeGrafter"/>
</dbReference>
<dbReference type="InterPro" id="IPR011417">
    <property type="entry name" value="ANTH_dom"/>
</dbReference>
<keyword evidence="4" id="KW-0254">Endocytosis</keyword>
<evidence type="ECO:0000256" key="2">
    <source>
        <dbReference type="ARBA" id="ARBA00004555"/>
    </source>
</evidence>
<organism evidence="10 11">
    <name type="scientific">Cajanus cajan</name>
    <name type="common">Pigeon pea</name>
    <name type="synonym">Cajanus indicus</name>
    <dbReference type="NCBI Taxonomy" id="3821"/>
    <lineage>
        <taxon>Eukaryota</taxon>
        <taxon>Viridiplantae</taxon>
        <taxon>Streptophyta</taxon>
        <taxon>Embryophyta</taxon>
        <taxon>Tracheophyta</taxon>
        <taxon>Spermatophyta</taxon>
        <taxon>Magnoliopsida</taxon>
        <taxon>eudicotyledons</taxon>
        <taxon>Gunneridae</taxon>
        <taxon>Pentapetalae</taxon>
        <taxon>rosids</taxon>
        <taxon>fabids</taxon>
        <taxon>Fabales</taxon>
        <taxon>Fabaceae</taxon>
        <taxon>Papilionoideae</taxon>
        <taxon>50 kb inversion clade</taxon>
        <taxon>NPAAA clade</taxon>
        <taxon>indigoferoid/millettioid clade</taxon>
        <taxon>Phaseoleae</taxon>
        <taxon>Cajanus</taxon>
    </lineage>
</organism>
<dbReference type="InterPro" id="IPR048050">
    <property type="entry name" value="ANTH_N_plant"/>
</dbReference>
<dbReference type="Pfam" id="PF07651">
    <property type="entry name" value="ANTH"/>
    <property type="match status" value="1"/>
</dbReference>
<evidence type="ECO:0000313" key="10">
    <source>
        <dbReference type="EMBL" id="KYP75759.1"/>
    </source>
</evidence>
<evidence type="ECO:0000256" key="1">
    <source>
        <dbReference type="ARBA" id="ARBA00004132"/>
    </source>
</evidence>
<gene>
    <name evidence="10" type="ORF">KK1_019960</name>
</gene>
<dbReference type="GO" id="GO:0006900">
    <property type="term" value="P:vesicle budding from membrane"/>
    <property type="evidence" value="ECO:0007669"/>
    <property type="project" value="TreeGrafter"/>
</dbReference>
<dbReference type="FunFam" id="1.25.40.90:FF:000035">
    <property type="entry name" value="Putative clathrin assembly protein At4g40080"/>
    <property type="match status" value="1"/>
</dbReference>
<sequence>MKDKASQGKAAILSKRATLSLLRATGHDSFTPPTRKDLSTLLASGDGSRSTAAAAMELLMDRLQTTQNSAVALKCLVAVHHVIKHGSFILRDQLPYSGGRNHLNLSKFRDRSSPVSWGLSAWVRWYARHVEQLLWASRTVGFFLNTAPESSSEVKVSGLANGELLRETEALLAVVEGIGEIPDHVSTEGNKLVAEIESLVEEDVVAVLSEVFVRVNEFRERLGCLCFGEVVELVYVMNRLEKCKERVVVVEKQRLWDSVRELKEKVKKMEVYREEQKTVTTHRTTKSDRFDLKFLKSLDLVRFPSTRLL</sequence>
<dbReference type="AlphaFoldDB" id="A0A151U908"/>
<dbReference type="PANTHER" id="PTHR22951:SF76">
    <property type="entry name" value="OS09G0468150 PROTEIN"/>
    <property type="match status" value="1"/>
</dbReference>
<name>A0A151U908_CAJCA</name>
<dbReference type="Gene3D" id="1.25.40.90">
    <property type="match status" value="1"/>
</dbReference>
<dbReference type="InterPro" id="IPR013809">
    <property type="entry name" value="ENTH"/>
</dbReference>
<dbReference type="OMA" id="VMNRLHT"/>
<dbReference type="GO" id="GO:0032050">
    <property type="term" value="F:clathrin heavy chain binding"/>
    <property type="evidence" value="ECO:0007669"/>
    <property type="project" value="TreeGrafter"/>
</dbReference>
<keyword evidence="7" id="KW-0168">Coated pit</keyword>
<dbReference type="EMBL" id="CM003603">
    <property type="protein sequence ID" value="KYP75759.1"/>
    <property type="molecule type" value="Genomic_DNA"/>
</dbReference>
<evidence type="ECO:0000313" key="11">
    <source>
        <dbReference type="Proteomes" id="UP000075243"/>
    </source>
</evidence>
<dbReference type="GO" id="GO:0000149">
    <property type="term" value="F:SNARE binding"/>
    <property type="evidence" value="ECO:0007669"/>
    <property type="project" value="TreeGrafter"/>
</dbReference>
<evidence type="ECO:0000256" key="5">
    <source>
        <dbReference type="ARBA" id="ARBA00023034"/>
    </source>
</evidence>
<evidence type="ECO:0000256" key="4">
    <source>
        <dbReference type="ARBA" id="ARBA00022583"/>
    </source>
</evidence>
<evidence type="ECO:0000256" key="3">
    <source>
        <dbReference type="ARBA" id="ARBA00004600"/>
    </source>
</evidence>
<dbReference type="GO" id="GO:0030136">
    <property type="term" value="C:clathrin-coated vesicle"/>
    <property type="evidence" value="ECO:0007669"/>
    <property type="project" value="UniProtKB-SubCell"/>
</dbReference>
<reference evidence="10 11" key="1">
    <citation type="journal article" date="2012" name="Nat. Biotechnol.">
        <title>Draft genome sequence of pigeonpea (Cajanus cajan), an orphan legume crop of resource-poor farmers.</title>
        <authorList>
            <person name="Varshney R.K."/>
            <person name="Chen W."/>
            <person name="Li Y."/>
            <person name="Bharti A.K."/>
            <person name="Saxena R.K."/>
            <person name="Schlueter J.A."/>
            <person name="Donoghue M.T."/>
            <person name="Azam S."/>
            <person name="Fan G."/>
            <person name="Whaley A.M."/>
            <person name="Farmer A.D."/>
            <person name="Sheridan J."/>
            <person name="Iwata A."/>
            <person name="Tuteja R."/>
            <person name="Penmetsa R.V."/>
            <person name="Wu W."/>
            <person name="Upadhyaya H.D."/>
            <person name="Yang S.P."/>
            <person name="Shah T."/>
            <person name="Saxena K.B."/>
            <person name="Michael T."/>
            <person name="McCombie W.R."/>
            <person name="Yang B."/>
            <person name="Zhang G."/>
            <person name="Yang H."/>
            <person name="Wang J."/>
            <person name="Spillane C."/>
            <person name="Cook D.R."/>
            <person name="May G.D."/>
            <person name="Xu X."/>
            <person name="Jackson S.A."/>
        </authorList>
    </citation>
    <scope>NUCLEOTIDE SEQUENCE [LARGE SCALE GENOMIC DNA]</scope>
    <source>
        <strain evidence="11">cv. Asha</strain>
    </source>
</reference>
<dbReference type="STRING" id="3821.A0A151U908"/>
<feature type="domain" description="ENTH" evidence="9">
    <location>
        <begin position="9"/>
        <end position="144"/>
    </location>
</feature>
<dbReference type="GO" id="GO:0005905">
    <property type="term" value="C:clathrin-coated pit"/>
    <property type="evidence" value="ECO:0007669"/>
    <property type="project" value="UniProtKB-SubCell"/>
</dbReference>
<dbReference type="CDD" id="cd16987">
    <property type="entry name" value="ANTH_N_AP180_plant"/>
    <property type="match status" value="1"/>
</dbReference>